<dbReference type="EMBL" id="VDLY02000005">
    <property type="protein sequence ID" value="KAB8167059.1"/>
    <property type="molecule type" value="Genomic_DNA"/>
</dbReference>
<evidence type="ECO:0000256" key="1">
    <source>
        <dbReference type="SAM" id="MobiDB-lite"/>
    </source>
</evidence>
<protein>
    <recommendedName>
        <fullName evidence="4">HK97 gp10 family phage protein</fullName>
    </recommendedName>
</protein>
<feature type="compositionally biased region" description="Gly residues" evidence="1">
    <location>
        <begin position="10"/>
        <end position="22"/>
    </location>
</feature>
<proteinExistence type="predicted"/>
<dbReference type="Pfam" id="PF04883">
    <property type="entry name" value="HK97-gp10_like"/>
    <property type="match status" value="1"/>
</dbReference>
<dbReference type="OrthoDB" id="4232782at2"/>
<keyword evidence="3" id="KW-1185">Reference proteome</keyword>
<reference evidence="2" key="1">
    <citation type="submission" date="2019-10" db="EMBL/GenBank/DDBJ databases">
        <title>Nonomuraea sp. nov., isolated from Phyllanthus amarus.</title>
        <authorList>
            <person name="Klykleung N."/>
            <person name="Tanasupawat S."/>
        </authorList>
    </citation>
    <scope>NUCLEOTIDE SEQUENCE [LARGE SCALE GENOMIC DNA]</scope>
    <source>
        <strain evidence="2">3MP-10</strain>
    </source>
</reference>
<organism evidence="2 3">
    <name type="scientific">Streptomyces mimosae</name>
    <dbReference type="NCBI Taxonomy" id="2586635"/>
    <lineage>
        <taxon>Bacteria</taxon>
        <taxon>Bacillati</taxon>
        <taxon>Actinomycetota</taxon>
        <taxon>Actinomycetes</taxon>
        <taxon>Kitasatosporales</taxon>
        <taxon>Streptomycetaceae</taxon>
        <taxon>Streptomyces</taxon>
    </lineage>
</organism>
<evidence type="ECO:0000313" key="3">
    <source>
        <dbReference type="Proteomes" id="UP000314251"/>
    </source>
</evidence>
<dbReference type="InterPro" id="IPR010064">
    <property type="entry name" value="HK97-gp10_tail"/>
</dbReference>
<accession>A0A5N6AGX9</accession>
<name>A0A5N6AGX9_9ACTN</name>
<dbReference type="AlphaFoldDB" id="A0A5N6AGX9"/>
<dbReference type="NCBIfam" id="TIGR01725">
    <property type="entry name" value="phge_HK97_gp10"/>
    <property type="match status" value="1"/>
</dbReference>
<evidence type="ECO:0008006" key="4">
    <source>
        <dbReference type="Google" id="ProtNLM"/>
    </source>
</evidence>
<feature type="region of interest" description="Disordered" evidence="1">
    <location>
        <begin position="1"/>
        <end position="23"/>
    </location>
</feature>
<evidence type="ECO:0000313" key="2">
    <source>
        <dbReference type="EMBL" id="KAB8167059.1"/>
    </source>
</evidence>
<gene>
    <name evidence="2" type="ORF">FH607_009145</name>
</gene>
<comment type="caution">
    <text evidence="2">The sequence shown here is derived from an EMBL/GenBank/DDBJ whole genome shotgun (WGS) entry which is preliminary data.</text>
</comment>
<dbReference type="Proteomes" id="UP000314251">
    <property type="component" value="Unassembled WGS sequence"/>
</dbReference>
<sequence length="140" mass="15257">MPPRRRGGRRGGSAGGRGGAGGITVRLEGIEGLRGRLEELPDEVKAALRRAVRASAEEVRDQVRRGVRVDTGRLRDAVDVTYRDEGLTARVGWDGAGVAYARFQEFGTSSIPANPQLQPAVESERGRIVGRIREEVRRVL</sequence>